<reference evidence="3" key="2">
    <citation type="submission" date="2015-05" db="EMBL/GenBank/DDBJ databases">
        <title>Complete genome sequence of Corynebacterium mustelae DSM 45274, isolated from various tissues of a male ferret with lethal sepsis.</title>
        <authorList>
            <person name="Ruckert C."/>
            <person name="Albersmeier A."/>
            <person name="Winkler A."/>
            <person name="Tauch A."/>
        </authorList>
    </citation>
    <scope>NUCLEOTIDE SEQUENCE [LARGE SCALE GENOMIC DNA]</scope>
    <source>
        <strain evidence="3">DSM 45274</strain>
    </source>
</reference>
<keyword evidence="1" id="KW-0812">Transmembrane</keyword>
<feature type="transmembrane region" description="Helical" evidence="1">
    <location>
        <begin position="7"/>
        <end position="24"/>
    </location>
</feature>
<sequence length="59" mass="6219">MRAKGLFFLIVGIVMFASAYLLLGGHDLNALYAALLMGIGGASVVTGLVFLFGKPSRMQ</sequence>
<evidence type="ECO:0000256" key="1">
    <source>
        <dbReference type="SAM" id="Phobius"/>
    </source>
</evidence>
<keyword evidence="3" id="KW-1185">Reference proteome</keyword>
<organism evidence="2 3">
    <name type="scientific">Corynebacterium mustelae</name>
    <dbReference type="NCBI Taxonomy" id="571915"/>
    <lineage>
        <taxon>Bacteria</taxon>
        <taxon>Bacillati</taxon>
        <taxon>Actinomycetota</taxon>
        <taxon>Actinomycetes</taxon>
        <taxon>Mycobacteriales</taxon>
        <taxon>Corynebacteriaceae</taxon>
        <taxon>Corynebacterium</taxon>
    </lineage>
</organism>
<protein>
    <submittedName>
        <fullName evidence="2">Uncharacterized protein</fullName>
    </submittedName>
</protein>
<keyword evidence="1" id="KW-1133">Transmembrane helix</keyword>
<gene>
    <name evidence="2" type="ORF">CMUST_03290</name>
</gene>
<reference evidence="2 3" key="1">
    <citation type="journal article" date="2015" name="Genome Announc.">
        <title>Complete Genome Sequence of the Type Strain Corynebacterium mustelae DSM 45274, Isolated from Various Tissues of a Male Ferret with Lethal Sepsis.</title>
        <authorList>
            <person name="Ruckert C."/>
            <person name="Eimer J."/>
            <person name="Winkler A."/>
            <person name="Tauch A."/>
        </authorList>
    </citation>
    <scope>NUCLEOTIDE SEQUENCE [LARGE SCALE GENOMIC DNA]</scope>
    <source>
        <strain evidence="2 3">DSM 45274</strain>
    </source>
</reference>
<dbReference type="Proteomes" id="UP000035199">
    <property type="component" value="Chromosome"/>
</dbReference>
<dbReference type="RefSeq" id="WP_047261305.1">
    <property type="nucleotide sequence ID" value="NZ_CP011542.1"/>
</dbReference>
<proteinExistence type="predicted"/>
<dbReference type="KEGG" id="cmv:CMUST_03290"/>
<accession>A0A0G3H1K8</accession>
<dbReference type="STRING" id="571915.CMUST_03290"/>
<dbReference type="AlphaFoldDB" id="A0A0G3H1K8"/>
<dbReference type="EMBL" id="CP011542">
    <property type="protein sequence ID" value="AKK05002.1"/>
    <property type="molecule type" value="Genomic_DNA"/>
</dbReference>
<evidence type="ECO:0000313" key="2">
    <source>
        <dbReference type="EMBL" id="AKK05002.1"/>
    </source>
</evidence>
<name>A0A0G3H1K8_9CORY</name>
<keyword evidence="1" id="KW-0472">Membrane</keyword>
<feature type="transmembrane region" description="Helical" evidence="1">
    <location>
        <begin position="30"/>
        <end position="53"/>
    </location>
</feature>
<dbReference type="PATRIC" id="fig|571915.4.peg.697"/>
<evidence type="ECO:0000313" key="3">
    <source>
        <dbReference type="Proteomes" id="UP000035199"/>
    </source>
</evidence>